<reference evidence="7 8" key="1">
    <citation type="submission" date="2016-10" db="EMBL/GenBank/DDBJ databases">
        <authorList>
            <person name="de Groot N.N."/>
        </authorList>
    </citation>
    <scope>NUCLEOTIDE SEQUENCE [LARGE SCALE GENOMIC DNA]</scope>
    <source>
        <strain evidence="7 8">CGMCC 1.10836</strain>
    </source>
</reference>
<keyword evidence="4" id="KW-0560">Oxidoreductase</keyword>
<dbReference type="STRING" id="1077947.SAMN05216227_100220"/>
<protein>
    <submittedName>
        <fullName evidence="7">L-2-hydroxyglutarate oxidase</fullName>
    </submittedName>
</protein>
<dbReference type="AlphaFoldDB" id="A0A1H8AY12"/>
<keyword evidence="8" id="KW-1185">Reference proteome</keyword>
<dbReference type="Gene3D" id="3.50.50.60">
    <property type="entry name" value="FAD/NAD(P)-binding domain"/>
    <property type="match status" value="1"/>
</dbReference>
<dbReference type="OrthoDB" id="9801699at2"/>
<accession>A0A1H8AY12</accession>
<dbReference type="InterPro" id="IPR006076">
    <property type="entry name" value="FAD-dep_OxRdtase"/>
</dbReference>
<dbReference type="SUPFAM" id="SSF51905">
    <property type="entry name" value="FAD/NAD(P)-binding domain"/>
    <property type="match status" value="1"/>
</dbReference>
<sequence length="399" mass="42575">MSQTTDFAIIGGGIIGLATALDLQSRHPSAKITLLEKESTPARHQTGHNSGVIHAGVYYAPGSLKAQFCAKGVPATKAFCAEHQIPTQTCGKLIVATDPTELPRLATLESRARANGIQIERLSADDARALEPNITTAGAILSPSTGIVDYAVMAQKMATLFTTHGGTIQYNTRITGGAETTTGITLHTTTGQVSAAKAVFCAGLHADRMAQTFGAEIDFRIIPFRGDYFAIKNQPHDLVNHLIYPVPDPARPFLGVHLTRKLNGGFTVGPSAVLAGAREGYGRFSLNPRDLADSLSYPGFWRLIARNAGSAVDELSASLIKQRYLKKVQKYCTRIQIDDLAPYKSGVRAQAVSRAGQIIDDFLFVDTRHSLHVCNAPSPAATSAIPIAAHIADRLLAAP</sequence>
<dbReference type="PANTHER" id="PTHR43104:SF2">
    <property type="entry name" value="L-2-HYDROXYGLUTARATE DEHYDROGENASE, MITOCHONDRIAL"/>
    <property type="match status" value="1"/>
</dbReference>
<dbReference type="GO" id="GO:0047545">
    <property type="term" value="F:(S)-2-hydroxyglutarate dehydrogenase activity"/>
    <property type="evidence" value="ECO:0007669"/>
    <property type="project" value="TreeGrafter"/>
</dbReference>
<keyword evidence="3" id="KW-0274">FAD</keyword>
<dbReference type="GO" id="GO:0005737">
    <property type="term" value="C:cytoplasm"/>
    <property type="evidence" value="ECO:0007669"/>
    <property type="project" value="TreeGrafter"/>
</dbReference>
<gene>
    <name evidence="7" type="ORF">SAMN05216227_100220</name>
</gene>
<proteinExistence type="inferred from homology"/>
<organism evidence="7 8">
    <name type="scientific">Pseudorhodobacter antarcticus</name>
    <dbReference type="NCBI Taxonomy" id="1077947"/>
    <lineage>
        <taxon>Bacteria</taxon>
        <taxon>Pseudomonadati</taxon>
        <taxon>Pseudomonadota</taxon>
        <taxon>Alphaproteobacteria</taxon>
        <taxon>Rhodobacterales</taxon>
        <taxon>Paracoccaceae</taxon>
        <taxon>Pseudorhodobacter</taxon>
    </lineage>
</organism>
<dbReference type="EMBL" id="FOCO01000002">
    <property type="protein sequence ID" value="SEM74729.1"/>
    <property type="molecule type" value="Genomic_DNA"/>
</dbReference>
<comment type="cofactor">
    <cofactor evidence="1">
        <name>FAD</name>
        <dbReference type="ChEBI" id="CHEBI:57692"/>
    </cofactor>
</comment>
<dbReference type="InterPro" id="IPR036188">
    <property type="entry name" value="FAD/NAD-bd_sf"/>
</dbReference>
<evidence type="ECO:0000256" key="4">
    <source>
        <dbReference type="ARBA" id="ARBA00023002"/>
    </source>
</evidence>
<dbReference type="PANTHER" id="PTHR43104">
    <property type="entry name" value="L-2-HYDROXYGLUTARATE DEHYDROGENASE, MITOCHONDRIAL"/>
    <property type="match status" value="1"/>
</dbReference>
<evidence type="ECO:0000256" key="5">
    <source>
        <dbReference type="ARBA" id="ARBA00037941"/>
    </source>
</evidence>
<evidence type="ECO:0000259" key="6">
    <source>
        <dbReference type="Pfam" id="PF01266"/>
    </source>
</evidence>
<evidence type="ECO:0000256" key="1">
    <source>
        <dbReference type="ARBA" id="ARBA00001974"/>
    </source>
</evidence>
<evidence type="ECO:0000313" key="7">
    <source>
        <dbReference type="EMBL" id="SEM74729.1"/>
    </source>
</evidence>
<dbReference type="Pfam" id="PF01266">
    <property type="entry name" value="DAO"/>
    <property type="match status" value="1"/>
</dbReference>
<name>A0A1H8AY12_9RHOB</name>
<dbReference type="NCBIfam" id="NF008726">
    <property type="entry name" value="PRK11728.1"/>
    <property type="match status" value="1"/>
</dbReference>
<dbReference type="Proteomes" id="UP000183002">
    <property type="component" value="Unassembled WGS sequence"/>
</dbReference>
<dbReference type="Gene3D" id="3.30.9.10">
    <property type="entry name" value="D-Amino Acid Oxidase, subunit A, domain 2"/>
    <property type="match status" value="1"/>
</dbReference>
<comment type="similarity">
    <text evidence="5">Belongs to the L2HGDH family.</text>
</comment>
<dbReference type="RefSeq" id="WP_050518808.1">
    <property type="nucleotide sequence ID" value="NZ_FOCO01000002.1"/>
</dbReference>
<evidence type="ECO:0000313" key="8">
    <source>
        <dbReference type="Proteomes" id="UP000183002"/>
    </source>
</evidence>
<feature type="domain" description="FAD dependent oxidoreductase" evidence="6">
    <location>
        <begin position="6"/>
        <end position="394"/>
    </location>
</feature>
<evidence type="ECO:0000256" key="3">
    <source>
        <dbReference type="ARBA" id="ARBA00022827"/>
    </source>
</evidence>
<evidence type="ECO:0000256" key="2">
    <source>
        <dbReference type="ARBA" id="ARBA00022630"/>
    </source>
</evidence>
<keyword evidence="2" id="KW-0285">Flavoprotein</keyword>